<evidence type="ECO:0000256" key="1">
    <source>
        <dbReference type="ARBA" id="ARBA00023125"/>
    </source>
</evidence>
<evidence type="ECO:0000313" key="4">
    <source>
        <dbReference type="EMBL" id="OEO29512.1"/>
    </source>
</evidence>
<dbReference type="GO" id="GO:0016887">
    <property type="term" value="F:ATP hydrolysis activity"/>
    <property type="evidence" value="ECO:0007669"/>
    <property type="project" value="InterPro"/>
</dbReference>
<organism evidence="4 5">
    <name type="scientific">Devosia insulae DS-56</name>
    <dbReference type="NCBI Taxonomy" id="1116389"/>
    <lineage>
        <taxon>Bacteria</taxon>
        <taxon>Pseudomonadati</taxon>
        <taxon>Pseudomonadota</taxon>
        <taxon>Alphaproteobacteria</taxon>
        <taxon>Hyphomicrobiales</taxon>
        <taxon>Devosiaceae</taxon>
        <taxon>Devosia</taxon>
    </lineage>
</organism>
<dbReference type="SUPFAM" id="SSF48452">
    <property type="entry name" value="TPR-like"/>
    <property type="match status" value="1"/>
</dbReference>
<dbReference type="SUPFAM" id="SSF46894">
    <property type="entry name" value="C-terminal effector domain of the bipartite response regulators"/>
    <property type="match status" value="1"/>
</dbReference>
<dbReference type="OrthoDB" id="4473689at2"/>
<dbReference type="PANTHER" id="PTHR47691:SF3">
    <property type="entry name" value="HTH-TYPE TRANSCRIPTIONAL REGULATOR RV0890C-RELATED"/>
    <property type="match status" value="1"/>
</dbReference>
<dbReference type="Gene3D" id="3.40.50.300">
    <property type="entry name" value="P-loop containing nucleotide triphosphate hydrolases"/>
    <property type="match status" value="1"/>
</dbReference>
<comment type="caution">
    <text evidence="4">The sequence shown here is derived from an EMBL/GenBank/DDBJ whole genome shotgun (WGS) entry which is preliminary data.</text>
</comment>
<dbReference type="InterPro" id="IPR001867">
    <property type="entry name" value="OmpR/PhoB-type_DNA-bd"/>
</dbReference>
<sequence length="828" mass="90738">MEKRFGDYRIRPRERELIGPDGLIELSGRSFDLLEALLAEPNQLLDKSALFDAVWPGVVVEENTLQVHMSALRKALGPGFIATVHGRGYKYVGPAPVEDEEPMRPLAAGADGNLGRYRADCVAREVEIEAVARLLEQHRLVSILGPGGVGKTTLAVAVAETLGSVDGGVWMVDLASLGSGEFIESVLIQTLAVPFRAGSRSLESIVEYLRPSEAVLIFDNCEHVRGAAARVIRTLLAEVPDIRILATSQVPLALPEEHVFKLLPFAVTGEGELVDAASAQFLAYCYEAFGEKLSADELPIVARLCRRLDGVALALKMAAARAATVGIETVDRQLEQQLASLEADWDPALPRHRSLAASLAWSYDLLEPDDQRTLRALGVFQGSFSIPAVNAVAGEGAETRVAELVRRSLVVRDGQDRARYRLLDSTRHFALDKLAEAGEDVITRDRHAAYVRDLFADSVLRWEVLPDERWDQIYRPDGDNLRAALAWTKTRADWPTYVEIAAGSYRYFMEEQLGAEGLATIEAGMSLVGAVPPETAARLQLALGEIGRYNAMDVRAYQGLEPALAFFRQSDDRLRYTQALVLTAWITIFFHHQGDAEPLVAELETLIADMPPSKVKSWALVGIGTQAWTRGDTMSGLARAEAGLAMHLDVGNPKGRFRSVMNLAEMLHKGGDTVRALSLSDQIMPELRAAGRSLLLGFHLNNNAAYRMALGDFDGAVAPLSEAAEIVPRDGGQWHWCLLQNAAELLATRGAFDVAALLVGFTDKSFEGWIDGRQATEEMQRNRLSGTLEAALGRTERDRLLQQGRALTLFEADHLAGFIKTERQRLKV</sequence>
<dbReference type="Pfam" id="PF00486">
    <property type="entry name" value="Trans_reg_C"/>
    <property type="match status" value="1"/>
</dbReference>
<reference evidence="4 5" key="1">
    <citation type="journal article" date="2015" name="Genome Announc.">
        <title>Genome Assemblies of Three Soil-Associated Devosia species: D. insulae, D. limi, and D. soli.</title>
        <authorList>
            <person name="Hassan Y.I."/>
            <person name="Lepp D."/>
            <person name="Zhou T."/>
        </authorList>
    </citation>
    <scope>NUCLEOTIDE SEQUENCE [LARGE SCALE GENOMIC DNA]</scope>
    <source>
        <strain evidence="4 5">DS-56</strain>
    </source>
</reference>
<dbReference type="GO" id="GO:0005524">
    <property type="term" value="F:ATP binding"/>
    <property type="evidence" value="ECO:0007669"/>
    <property type="project" value="InterPro"/>
</dbReference>
<dbReference type="Pfam" id="PF00004">
    <property type="entry name" value="AAA"/>
    <property type="match status" value="1"/>
</dbReference>
<dbReference type="CDD" id="cd00009">
    <property type="entry name" value="AAA"/>
    <property type="match status" value="1"/>
</dbReference>
<feature type="DNA-binding region" description="OmpR/PhoB-type" evidence="2">
    <location>
        <begin position="1"/>
        <end position="93"/>
    </location>
</feature>
<dbReference type="GO" id="GO:0003677">
    <property type="term" value="F:DNA binding"/>
    <property type="evidence" value="ECO:0007669"/>
    <property type="project" value="UniProtKB-UniRule"/>
</dbReference>
<dbReference type="CDD" id="cd00383">
    <property type="entry name" value="trans_reg_C"/>
    <property type="match status" value="1"/>
</dbReference>
<evidence type="ECO:0000259" key="3">
    <source>
        <dbReference type="PROSITE" id="PS51755"/>
    </source>
</evidence>
<dbReference type="InterPro" id="IPR011990">
    <property type="entry name" value="TPR-like_helical_dom_sf"/>
</dbReference>
<name>A0A1E5XLQ6_9HYPH</name>
<dbReference type="PROSITE" id="PS51755">
    <property type="entry name" value="OMPR_PHOB"/>
    <property type="match status" value="1"/>
</dbReference>
<dbReference type="InterPro" id="IPR027417">
    <property type="entry name" value="P-loop_NTPase"/>
</dbReference>
<dbReference type="Proteomes" id="UP000095463">
    <property type="component" value="Unassembled WGS sequence"/>
</dbReference>
<dbReference type="InterPro" id="IPR003959">
    <property type="entry name" value="ATPase_AAA_core"/>
</dbReference>
<dbReference type="SUPFAM" id="SSF52540">
    <property type="entry name" value="P-loop containing nucleoside triphosphate hydrolases"/>
    <property type="match status" value="1"/>
</dbReference>
<dbReference type="GO" id="GO:0000160">
    <property type="term" value="P:phosphorelay signal transduction system"/>
    <property type="evidence" value="ECO:0007669"/>
    <property type="project" value="InterPro"/>
</dbReference>
<gene>
    <name evidence="4" type="ORF">VW23_025210</name>
</gene>
<proteinExistence type="predicted"/>
<keyword evidence="1 2" id="KW-0238">DNA-binding</keyword>
<evidence type="ECO:0000256" key="2">
    <source>
        <dbReference type="PROSITE-ProRule" id="PRU01091"/>
    </source>
</evidence>
<evidence type="ECO:0000313" key="5">
    <source>
        <dbReference type="Proteomes" id="UP000095463"/>
    </source>
</evidence>
<dbReference type="PANTHER" id="PTHR47691">
    <property type="entry name" value="REGULATOR-RELATED"/>
    <property type="match status" value="1"/>
</dbReference>
<dbReference type="SMART" id="SM00862">
    <property type="entry name" value="Trans_reg_C"/>
    <property type="match status" value="1"/>
</dbReference>
<dbReference type="Gene3D" id="1.10.10.10">
    <property type="entry name" value="Winged helix-like DNA-binding domain superfamily/Winged helix DNA-binding domain"/>
    <property type="match status" value="1"/>
</dbReference>
<dbReference type="EMBL" id="LAJE02000284">
    <property type="protein sequence ID" value="OEO29512.1"/>
    <property type="molecule type" value="Genomic_DNA"/>
</dbReference>
<dbReference type="RefSeq" id="WP_069911239.1">
    <property type="nucleotide sequence ID" value="NZ_LAJE02000284.1"/>
</dbReference>
<dbReference type="AlphaFoldDB" id="A0A1E5XLQ6"/>
<feature type="domain" description="OmpR/PhoB-type" evidence="3">
    <location>
        <begin position="1"/>
        <end position="93"/>
    </location>
</feature>
<dbReference type="GO" id="GO:0006355">
    <property type="term" value="P:regulation of DNA-templated transcription"/>
    <property type="evidence" value="ECO:0007669"/>
    <property type="project" value="InterPro"/>
</dbReference>
<accession>A0A1E5XLQ6</accession>
<protein>
    <recommendedName>
        <fullName evidence="3">OmpR/PhoB-type domain-containing protein</fullName>
    </recommendedName>
</protein>
<dbReference type="InterPro" id="IPR016032">
    <property type="entry name" value="Sig_transdc_resp-reg_C-effctor"/>
</dbReference>
<keyword evidence="5" id="KW-1185">Reference proteome</keyword>
<dbReference type="InterPro" id="IPR036388">
    <property type="entry name" value="WH-like_DNA-bd_sf"/>
</dbReference>